<evidence type="ECO:0000256" key="2">
    <source>
        <dbReference type="SAM" id="SignalP"/>
    </source>
</evidence>
<evidence type="ECO:0000256" key="1">
    <source>
        <dbReference type="ARBA" id="ARBA00022729"/>
    </source>
</evidence>
<dbReference type="InterPro" id="IPR019554">
    <property type="entry name" value="Soluble_ligand-bd"/>
</dbReference>
<keyword evidence="1 2" id="KW-0732">Signal</keyword>
<gene>
    <name evidence="5" type="primary">kpsD</name>
    <name evidence="5" type="ORF">AADEFJLK_02202</name>
</gene>
<dbReference type="RefSeq" id="WP_249028019.1">
    <property type="nucleotide sequence ID" value="NZ_PGFZ01000004.1"/>
</dbReference>
<dbReference type="PANTHER" id="PTHR33619:SF3">
    <property type="entry name" value="POLYSACCHARIDE EXPORT PROTEIN GFCE-RELATED"/>
    <property type="match status" value="1"/>
</dbReference>
<accession>A0A2S5CME5</accession>
<dbReference type="InterPro" id="IPR003715">
    <property type="entry name" value="Poly_export_N"/>
</dbReference>
<name>A0A2S5CME5_9GAMM</name>
<feature type="domain" description="Soluble ligand binding" evidence="4">
    <location>
        <begin position="494"/>
        <end position="540"/>
    </location>
</feature>
<evidence type="ECO:0000313" key="5">
    <source>
        <dbReference type="EMBL" id="POZ51981.1"/>
    </source>
</evidence>
<evidence type="ECO:0000313" key="6">
    <source>
        <dbReference type="Proteomes" id="UP000237423"/>
    </source>
</evidence>
<feature type="chain" id="PRO_5015627984" evidence="2">
    <location>
        <begin position="27"/>
        <end position="596"/>
    </location>
</feature>
<dbReference type="InterPro" id="IPR049712">
    <property type="entry name" value="Poly_export"/>
</dbReference>
<protein>
    <submittedName>
        <fullName evidence="5">Polysialic acid transport protein KpsD</fullName>
    </submittedName>
</protein>
<proteinExistence type="predicted"/>
<dbReference type="PANTHER" id="PTHR33619">
    <property type="entry name" value="POLYSACCHARIDE EXPORT PROTEIN GFCE-RELATED"/>
    <property type="match status" value="1"/>
</dbReference>
<dbReference type="Pfam" id="PF02563">
    <property type="entry name" value="Poly_export"/>
    <property type="match status" value="1"/>
</dbReference>
<evidence type="ECO:0000259" key="4">
    <source>
        <dbReference type="Pfam" id="PF10531"/>
    </source>
</evidence>
<sequence length="596" mass="63872">MNRPTRTAMNRTAVLTLLLASLPAAAAPADILQTLGLLPPSGSAAKATGTPLPTPGAAAAVPPGLALPGQSALGGQAAAVPMNTPTPPQQYDYTANLASDVFGANLFTGSFTREGATQFNPDYAVAVGDNIQVRFWGAFDYDAPLTVDPQGNIFVPHVGPVRVLGVRNQDLQGLVEAAVRRTYRANVYSYASLAAAQPVRVFVGGFVNRPGLYSGTSMDSLLSYLDQAGGIDLLRGSFLSVQVKRGSGTRATLNLYDFILDGRLPLIQLASGDVIFVAPKQRSVQVVGLVANAKRFEFAGDGISLAELARLAKPQASATHVRVTRNTGTTLNVDYYPLAEARSVHVHSGDSVEYTADKKTGTITVRVEGEHLSPQEYVVPYGTRLGALMAKIRYTDRADTKSLQLFRPSVAARQQEQLNITLKHLETSVLTARSGTAEEAQLRTEEAALMLQWIDRAKSIQPSGQVLLSRGDHLDQFLLESGDVLRVPTLDNLVMVSGEVMFPNTVAIAADKGIGDYVASAGGYSQKADTSRIIIAHRDGSFENTEDTDGWFSSPEIHPGDEIMVLPAVDPKYRQLFKEVATMIYQMGLGARVFLK</sequence>
<dbReference type="Pfam" id="PF10531">
    <property type="entry name" value="SLBB"/>
    <property type="match status" value="1"/>
</dbReference>
<dbReference type="Gene3D" id="3.10.560.10">
    <property type="entry name" value="Outer membrane lipoprotein wza domain like"/>
    <property type="match status" value="3"/>
</dbReference>
<dbReference type="Proteomes" id="UP000237423">
    <property type="component" value="Unassembled WGS sequence"/>
</dbReference>
<dbReference type="Gene3D" id="3.30.1950.10">
    <property type="entry name" value="wza like domain"/>
    <property type="match status" value="1"/>
</dbReference>
<comment type="caution">
    <text evidence="5">The sequence shown here is derived from an EMBL/GenBank/DDBJ whole genome shotgun (WGS) entry which is preliminary data.</text>
</comment>
<dbReference type="EMBL" id="PGFZ01000004">
    <property type="protein sequence ID" value="POZ51981.1"/>
    <property type="molecule type" value="Genomic_DNA"/>
</dbReference>
<dbReference type="GO" id="GO:0015159">
    <property type="term" value="F:polysaccharide transmembrane transporter activity"/>
    <property type="evidence" value="ECO:0007669"/>
    <property type="project" value="InterPro"/>
</dbReference>
<reference evidence="5 6" key="1">
    <citation type="submission" date="2017-11" db="EMBL/GenBank/DDBJ databases">
        <title>Draft Genome Sequence of Methylobacter psychrotolerans Sph1T, an Obligate Methanotroph from Low-Temperature Environments.</title>
        <authorList>
            <person name="Oshkin I.Y."/>
            <person name="Miroshnikov K."/>
            <person name="Belova S.E."/>
            <person name="Korzhenkov A."/>
            <person name="Toshchakov S.V."/>
            <person name="Dedysh S.N."/>
        </authorList>
    </citation>
    <scope>NUCLEOTIDE SEQUENCE [LARGE SCALE GENOMIC DNA]</scope>
    <source>
        <strain evidence="5 6">Sph1</strain>
    </source>
</reference>
<dbReference type="AlphaFoldDB" id="A0A2S5CME5"/>
<feature type="domain" description="Polysaccharide export protein N-terminal" evidence="3">
    <location>
        <begin position="120"/>
        <end position="184"/>
    </location>
</feature>
<evidence type="ECO:0000259" key="3">
    <source>
        <dbReference type="Pfam" id="PF02563"/>
    </source>
</evidence>
<organism evidence="5 6">
    <name type="scientific">Methylovulum psychrotolerans</name>
    <dbReference type="NCBI Taxonomy" id="1704499"/>
    <lineage>
        <taxon>Bacteria</taxon>
        <taxon>Pseudomonadati</taxon>
        <taxon>Pseudomonadota</taxon>
        <taxon>Gammaproteobacteria</taxon>
        <taxon>Methylococcales</taxon>
        <taxon>Methylococcaceae</taxon>
        <taxon>Methylovulum</taxon>
    </lineage>
</organism>
<feature type="signal peptide" evidence="2">
    <location>
        <begin position="1"/>
        <end position="26"/>
    </location>
</feature>